<proteinExistence type="inferred from homology"/>
<dbReference type="GO" id="GO:0008374">
    <property type="term" value="F:O-acyltransferase activity"/>
    <property type="evidence" value="ECO:0007669"/>
    <property type="project" value="TreeGrafter"/>
</dbReference>
<evidence type="ECO:0000256" key="4">
    <source>
        <dbReference type="ARBA" id="ARBA00023315"/>
    </source>
</evidence>
<dbReference type="PANTHER" id="PTHR23416">
    <property type="entry name" value="SIALIC ACID SYNTHASE-RELATED"/>
    <property type="match status" value="1"/>
</dbReference>
<evidence type="ECO:0000256" key="3">
    <source>
        <dbReference type="ARBA" id="ARBA00022737"/>
    </source>
</evidence>
<dbReference type="EMBL" id="CP012333">
    <property type="protein sequence ID" value="AKU98109.1"/>
    <property type="molecule type" value="Genomic_DNA"/>
</dbReference>
<dbReference type="Pfam" id="PF00132">
    <property type="entry name" value="Hexapep"/>
    <property type="match status" value="1"/>
</dbReference>
<sequence length="159" mass="16415">MLRDCDAVGEGVLLVGRPQITNGGRIEIGDGFAMSASPVRSHFEARSGGRIVVGNNVRISYGASVFAHELIEIGDNTVVGPMAMLLDVDFHEVKSRETMGEPRPIRIGKNVHIGAGVVILRGAVIGDGAHIAANSVVGRAVPPGARAAGVPARPLAPSP</sequence>
<evidence type="ECO:0000313" key="5">
    <source>
        <dbReference type="EMBL" id="AKU98109.1"/>
    </source>
</evidence>
<reference evidence="5 6" key="1">
    <citation type="submission" date="2015-08" db="EMBL/GenBank/DDBJ databases">
        <authorList>
            <person name="Babu N.S."/>
            <person name="Beckwith C.J."/>
            <person name="Beseler K.G."/>
            <person name="Brison A."/>
            <person name="Carone J.V."/>
            <person name="Caskin T.P."/>
            <person name="Diamond M."/>
            <person name="Durham M.E."/>
            <person name="Foxe J.M."/>
            <person name="Go M."/>
            <person name="Henderson B.A."/>
            <person name="Jones I.B."/>
            <person name="McGettigan J.A."/>
            <person name="Micheletti S.J."/>
            <person name="Nasrallah M.E."/>
            <person name="Ortiz D."/>
            <person name="Piller C.R."/>
            <person name="Privatt S.R."/>
            <person name="Schneider S.L."/>
            <person name="Sharp S."/>
            <person name="Smith T.C."/>
            <person name="Stanton J.D."/>
            <person name="Ullery H.E."/>
            <person name="Wilson R.J."/>
            <person name="Serrano M.G."/>
            <person name="Buck G."/>
            <person name="Lee V."/>
            <person name="Wang Y."/>
            <person name="Carvalho R."/>
            <person name="Voegtly L."/>
            <person name="Shi R."/>
            <person name="Duckworth R."/>
            <person name="Johnson A."/>
            <person name="Loviza R."/>
            <person name="Walstead R."/>
            <person name="Shah Z."/>
            <person name="Kiflezghi M."/>
            <person name="Wade K."/>
            <person name="Ball S.L."/>
            <person name="Bradley K.W."/>
            <person name="Asai D.J."/>
            <person name="Bowman C.A."/>
            <person name="Russell D.A."/>
            <person name="Pope W.H."/>
            <person name="Jacobs-Sera D."/>
            <person name="Hendrix R.W."/>
            <person name="Hatfull G.F."/>
        </authorList>
    </citation>
    <scope>NUCLEOTIDE SEQUENCE [LARGE SCALE GENOMIC DNA]</scope>
    <source>
        <strain evidence="5 6">DSM 27648</strain>
    </source>
</reference>
<dbReference type="KEGG" id="llu:AKJ09_04773"/>
<evidence type="ECO:0000256" key="2">
    <source>
        <dbReference type="ARBA" id="ARBA00022679"/>
    </source>
</evidence>
<comment type="similarity">
    <text evidence="1">Belongs to the transferase hexapeptide repeat family.</text>
</comment>
<evidence type="ECO:0000256" key="1">
    <source>
        <dbReference type="ARBA" id="ARBA00007274"/>
    </source>
</evidence>
<dbReference type="PROSITE" id="PS00101">
    <property type="entry name" value="HEXAPEP_TRANSFERASES"/>
    <property type="match status" value="1"/>
</dbReference>
<dbReference type="AlphaFoldDB" id="A0A0K1PY89"/>
<dbReference type="SUPFAM" id="SSF51161">
    <property type="entry name" value="Trimeric LpxA-like enzymes"/>
    <property type="match status" value="1"/>
</dbReference>
<evidence type="ECO:0000313" key="6">
    <source>
        <dbReference type="Proteomes" id="UP000064967"/>
    </source>
</evidence>
<dbReference type="InterPro" id="IPR001451">
    <property type="entry name" value="Hexapep"/>
</dbReference>
<keyword evidence="2 5" id="KW-0808">Transferase</keyword>
<gene>
    <name evidence="5" type="ORF">AKJ09_04773</name>
</gene>
<name>A0A0K1PY89_9BACT</name>
<accession>A0A0K1PY89</accession>
<dbReference type="PANTHER" id="PTHR23416:SF23">
    <property type="entry name" value="ACETYLTRANSFERASE C18B11.09C-RELATED"/>
    <property type="match status" value="1"/>
</dbReference>
<keyword evidence="6" id="KW-1185">Reference proteome</keyword>
<dbReference type="CDD" id="cd04647">
    <property type="entry name" value="LbH_MAT_like"/>
    <property type="match status" value="1"/>
</dbReference>
<keyword evidence="3" id="KW-0677">Repeat</keyword>
<dbReference type="InterPro" id="IPR011004">
    <property type="entry name" value="Trimer_LpxA-like_sf"/>
</dbReference>
<protein>
    <submittedName>
        <fullName evidence="5">Acetyltransferase</fullName>
    </submittedName>
</protein>
<keyword evidence="4" id="KW-0012">Acyltransferase</keyword>
<dbReference type="InterPro" id="IPR018357">
    <property type="entry name" value="Hexapep_transf_CS"/>
</dbReference>
<dbReference type="Proteomes" id="UP000064967">
    <property type="component" value="Chromosome"/>
</dbReference>
<organism evidence="5 6">
    <name type="scientific">Labilithrix luteola</name>
    <dbReference type="NCBI Taxonomy" id="1391654"/>
    <lineage>
        <taxon>Bacteria</taxon>
        <taxon>Pseudomonadati</taxon>
        <taxon>Myxococcota</taxon>
        <taxon>Polyangia</taxon>
        <taxon>Polyangiales</taxon>
        <taxon>Labilitrichaceae</taxon>
        <taxon>Labilithrix</taxon>
    </lineage>
</organism>
<dbReference type="InterPro" id="IPR051159">
    <property type="entry name" value="Hexapeptide_acetyltransf"/>
</dbReference>
<dbReference type="STRING" id="1391654.AKJ09_04773"/>
<dbReference type="Gene3D" id="2.160.10.10">
    <property type="entry name" value="Hexapeptide repeat proteins"/>
    <property type="match status" value="1"/>
</dbReference>